<dbReference type="InterPro" id="IPR005135">
    <property type="entry name" value="Endo/exonuclease/phosphatase"/>
</dbReference>
<evidence type="ECO:0000313" key="6">
    <source>
        <dbReference type="Proteomes" id="UP000187209"/>
    </source>
</evidence>
<feature type="domain" description="Endonuclease/exonuclease/phosphatase" evidence="4">
    <location>
        <begin position="40"/>
        <end position="304"/>
    </location>
</feature>
<proteinExistence type="inferred from homology"/>
<dbReference type="InterPro" id="IPR017766">
    <property type="entry name" value="Sphingomyelinase/PLipase_C"/>
</dbReference>
<dbReference type="EMBL" id="MPUH01001598">
    <property type="protein sequence ID" value="OMJ66937.1"/>
    <property type="molecule type" value="Genomic_DNA"/>
</dbReference>
<gene>
    <name evidence="5" type="ORF">SteCoe_36047</name>
</gene>
<accession>A0A1R2AQY3</accession>
<keyword evidence="3" id="KW-0378">Hydrolase</keyword>
<evidence type="ECO:0000259" key="4">
    <source>
        <dbReference type="Pfam" id="PF03372"/>
    </source>
</evidence>
<dbReference type="OrthoDB" id="40902at2759"/>
<keyword evidence="6" id="KW-1185">Reference proteome</keyword>
<dbReference type="GO" id="GO:0004767">
    <property type="term" value="F:sphingomyelin phosphodiesterase activity"/>
    <property type="evidence" value="ECO:0007669"/>
    <property type="project" value="UniProtKB-EC"/>
</dbReference>
<evidence type="ECO:0000313" key="5">
    <source>
        <dbReference type="EMBL" id="OMJ66937.1"/>
    </source>
</evidence>
<evidence type="ECO:0000256" key="3">
    <source>
        <dbReference type="ARBA" id="ARBA00022801"/>
    </source>
</evidence>
<comment type="similarity">
    <text evidence="1">Belongs to the neutral sphingomyelinase family.</text>
</comment>
<dbReference type="GO" id="GO:0005737">
    <property type="term" value="C:cytoplasm"/>
    <property type="evidence" value="ECO:0007669"/>
    <property type="project" value="TreeGrafter"/>
</dbReference>
<organism evidence="5 6">
    <name type="scientific">Stentor coeruleus</name>
    <dbReference type="NCBI Taxonomy" id="5963"/>
    <lineage>
        <taxon>Eukaryota</taxon>
        <taxon>Sar</taxon>
        <taxon>Alveolata</taxon>
        <taxon>Ciliophora</taxon>
        <taxon>Postciliodesmatophora</taxon>
        <taxon>Heterotrichea</taxon>
        <taxon>Heterotrichida</taxon>
        <taxon>Stentoridae</taxon>
        <taxon>Stentor</taxon>
    </lineage>
</organism>
<dbReference type="InterPro" id="IPR036691">
    <property type="entry name" value="Endo/exonu/phosph_ase_sf"/>
</dbReference>
<dbReference type="AlphaFoldDB" id="A0A1R2AQY3"/>
<dbReference type="PANTHER" id="PTHR16320:SF1">
    <property type="entry name" value="SPHINGOMYELINASE DDB_G0288017"/>
    <property type="match status" value="1"/>
</dbReference>
<dbReference type="InterPro" id="IPR038772">
    <property type="entry name" value="Sph/SMPD2-like"/>
</dbReference>
<dbReference type="EC" id="3.1.4.12" evidence="2"/>
<reference evidence="5 6" key="1">
    <citation type="submission" date="2016-11" db="EMBL/GenBank/DDBJ databases">
        <title>The macronuclear genome of Stentor coeruleus: a giant cell with tiny introns.</title>
        <authorList>
            <person name="Slabodnick M."/>
            <person name="Ruby J.G."/>
            <person name="Reiff S.B."/>
            <person name="Swart E.C."/>
            <person name="Gosai S."/>
            <person name="Prabakaran S."/>
            <person name="Witkowska E."/>
            <person name="Larue G.E."/>
            <person name="Fisher S."/>
            <person name="Freeman R.M."/>
            <person name="Gunawardena J."/>
            <person name="Chu W."/>
            <person name="Stover N.A."/>
            <person name="Gregory B.D."/>
            <person name="Nowacki M."/>
            <person name="Derisi J."/>
            <person name="Roy S.W."/>
            <person name="Marshall W.F."/>
            <person name="Sood P."/>
        </authorList>
    </citation>
    <scope>NUCLEOTIDE SEQUENCE [LARGE SCALE GENOMIC DNA]</scope>
    <source>
        <strain evidence="5">WM001</strain>
    </source>
</reference>
<evidence type="ECO:0000256" key="1">
    <source>
        <dbReference type="ARBA" id="ARBA00006335"/>
    </source>
</evidence>
<dbReference type="SUPFAM" id="SSF56219">
    <property type="entry name" value="DNase I-like"/>
    <property type="match status" value="1"/>
</dbReference>
<dbReference type="CDD" id="cd09078">
    <property type="entry name" value="nSMase"/>
    <property type="match status" value="1"/>
</dbReference>
<dbReference type="Gene3D" id="3.60.10.10">
    <property type="entry name" value="Endonuclease/exonuclease/phosphatase"/>
    <property type="match status" value="1"/>
</dbReference>
<evidence type="ECO:0000256" key="2">
    <source>
        <dbReference type="ARBA" id="ARBA00012369"/>
    </source>
</evidence>
<dbReference type="Pfam" id="PF03372">
    <property type="entry name" value="Exo_endo_phos"/>
    <property type="match status" value="1"/>
</dbReference>
<dbReference type="PANTHER" id="PTHR16320">
    <property type="entry name" value="SPHINGOMYELINASE FAMILY MEMBER"/>
    <property type="match status" value="1"/>
</dbReference>
<comment type="caution">
    <text evidence="5">The sequence shown here is derived from an EMBL/GenBank/DDBJ whole genome shotgun (WGS) entry which is preliminary data.</text>
</comment>
<dbReference type="Proteomes" id="UP000187209">
    <property type="component" value="Unassembled WGS sequence"/>
</dbReference>
<dbReference type="GO" id="GO:0005576">
    <property type="term" value="C:extracellular region"/>
    <property type="evidence" value="ECO:0007669"/>
    <property type="project" value="InterPro"/>
</dbReference>
<sequence>MIYNGECLTDSLMSGMPASSYKNIRLLTLNLFLRPPLVKNNQSDHKDARVKYFCQNIIDNYDVICLQEVFSTMNSRRSQIISSAISKGFLYSTHAPAPGFFRPQVIDGGLLILSRFPIVETDFLGFGNGLFPDLMSYKGILHAKLQIGSKNLHIFTLHSQATYPSNSQETLNLYKEARKEQLKTSVAFIKSKTQSNNDSFFIAGDFNIDAFSDEYSSILEAFQELEVIDIIKSVHGKSFSTYGIRLPSGEPEETVLSHRNENTRDVAIDYIFLSKRGDSAVFPECTNVEPFYISNHPFTRISDHYGVQTTISIT</sequence>
<name>A0A1R2AQY3_9CILI</name>
<protein>
    <recommendedName>
        <fullName evidence="2">sphingomyelin phosphodiesterase</fullName>
        <ecNumber evidence="2">3.1.4.12</ecNumber>
    </recommendedName>
</protein>